<dbReference type="Proteomes" id="UP000632138">
    <property type="component" value="Unassembled WGS sequence"/>
</dbReference>
<gene>
    <name evidence="2" type="ORF">JIG36_00250</name>
</gene>
<organism evidence="2 3">
    <name type="scientific">Paractinoplanes ovalisporus</name>
    <dbReference type="NCBI Taxonomy" id="2810368"/>
    <lineage>
        <taxon>Bacteria</taxon>
        <taxon>Bacillati</taxon>
        <taxon>Actinomycetota</taxon>
        <taxon>Actinomycetes</taxon>
        <taxon>Micromonosporales</taxon>
        <taxon>Micromonosporaceae</taxon>
        <taxon>Paractinoplanes</taxon>
    </lineage>
</organism>
<keyword evidence="3" id="KW-1185">Reference proteome</keyword>
<evidence type="ECO:0000313" key="2">
    <source>
        <dbReference type="EMBL" id="MBM2613985.1"/>
    </source>
</evidence>
<evidence type="ECO:0000256" key="1">
    <source>
        <dbReference type="SAM" id="MobiDB-lite"/>
    </source>
</evidence>
<dbReference type="EMBL" id="JAENHP010000001">
    <property type="protein sequence ID" value="MBM2613985.1"/>
    <property type="molecule type" value="Genomic_DNA"/>
</dbReference>
<evidence type="ECO:0000313" key="3">
    <source>
        <dbReference type="Proteomes" id="UP000632138"/>
    </source>
</evidence>
<proteinExistence type="predicted"/>
<protein>
    <submittedName>
        <fullName evidence="2">Uncharacterized protein</fullName>
    </submittedName>
</protein>
<dbReference type="RefSeq" id="WP_236045461.1">
    <property type="nucleotide sequence ID" value="NZ_JAENHP010000001.1"/>
</dbReference>
<sequence length="317" mass="34010">MVTVTADPSLGGRWTSLQSALVPRAVSDPRCSPHPHAAVDPRHDSHRYAASHPRHDSHLHAASHPRHDSHLHAAIDARDSFMPAAASRPGRREWLWHRAAPGRAAVRLGDAFVDAGGLEECIPTIRGVPDHGDAWSRPWTVLSPDVAMVAGRDFTLRREFGSVGDALVAAYRLEATPGWRFLWAAHALLDLSADAWLRAPAGTETRIDGGAVDKWPCGLERLGPDDGTAVGAILVDCPIVHVDDGETLMFALDAPGQPVSTALWRNLRGWPEGNPYRSVGVEPMLGRVFDLAEAGPDDAAVVPAGGVYEWTLSVVAG</sequence>
<name>A0ABS2A2R2_9ACTN</name>
<comment type="caution">
    <text evidence="2">The sequence shown here is derived from an EMBL/GenBank/DDBJ whole genome shotgun (WGS) entry which is preliminary data.</text>
</comment>
<feature type="region of interest" description="Disordered" evidence="1">
    <location>
        <begin position="47"/>
        <end position="67"/>
    </location>
</feature>
<dbReference type="InterPro" id="IPR014718">
    <property type="entry name" value="GH-type_carb-bd"/>
</dbReference>
<dbReference type="Gene3D" id="2.70.98.10">
    <property type="match status" value="1"/>
</dbReference>
<reference evidence="2 3" key="1">
    <citation type="submission" date="2021-01" db="EMBL/GenBank/DDBJ databases">
        <title>Actinoplanes sp. nov. LDG1-06 isolated from lichen.</title>
        <authorList>
            <person name="Saeng-In P."/>
            <person name="Phongsopitanun W."/>
            <person name="Kanchanasin P."/>
            <person name="Yuki M."/>
            <person name="Kudo T."/>
            <person name="Ohkuma M."/>
            <person name="Tanasupawat S."/>
        </authorList>
    </citation>
    <scope>NUCLEOTIDE SEQUENCE [LARGE SCALE GENOMIC DNA]</scope>
    <source>
        <strain evidence="2 3">LDG1-06</strain>
    </source>
</reference>
<accession>A0ABS2A2R2</accession>